<protein>
    <submittedName>
        <fullName evidence="1">Uncharacterized protein</fullName>
    </submittedName>
</protein>
<evidence type="ECO:0000313" key="2">
    <source>
        <dbReference type="Proteomes" id="UP000499080"/>
    </source>
</evidence>
<sequence length="75" mass="8331">MTNLFLRNSHGVLNSKGFRKSGLKGRLHDKFKCTGSVQDDKKAMAVVTASVTISSQNRLTAVHFKEGGHFEPLYH</sequence>
<evidence type="ECO:0000313" key="1">
    <source>
        <dbReference type="EMBL" id="GBO15618.1"/>
    </source>
</evidence>
<gene>
    <name evidence="1" type="ORF">AVEN_175210_1</name>
</gene>
<dbReference type="Proteomes" id="UP000499080">
    <property type="component" value="Unassembled WGS sequence"/>
</dbReference>
<keyword evidence="2" id="KW-1185">Reference proteome</keyword>
<reference evidence="1 2" key="1">
    <citation type="journal article" date="2019" name="Sci. Rep.">
        <title>Orb-weaving spider Araneus ventricosus genome elucidates the spidroin gene catalogue.</title>
        <authorList>
            <person name="Kono N."/>
            <person name="Nakamura H."/>
            <person name="Ohtoshi R."/>
            <person name="Moran D.A.P."/>
            <person name="Shinohara A."/>
            <person name="Yoshida Y."/>
            <person name="Fujiwara M."/>
            <person name="Mori M."/>
            <person name="Tomita M."/>
            <person name="Arakawa K."/>
        </authorList>
    </citation>
    <scope>NUCLEOTIDE SEQUENCE [LARGE SCALE GENOMIC DNA]</scope>
</reference>
<dbReference type="AlphaFoldDB" id="A0A4Y2URT8"/>
<comment type="caution">
    <text evidence="1">The sequence shown here is derived from an EMBL/GenBank/DDBJ whole genome shotgun (WGS) entry which is preliminary data.</text>
</comment>
<organism evidence="1 2">
    <name type="scientific">Araneus ventricosus</name>
    <name type="common">Orbweaver spider</name>
    <name type="synonym">Epeira ventricosa</name>
    <dbReference type="NCBI Taxonomy" id="182803"/>
    <lineage>
        <taxon>Eukaryota</taxon>
        <taxon>Metazoa</taxon>
        <taxon>Ecdysozoa</taxon>
        <taxon>Arthropoda</taxon>
        <taxon>Chelicerata</taxon>
        <taxon>Arachnida</taxon>
        <taxon>Araneae</taxon>
        <taxon>Araneomorphae</taxon>
        <taxon>Entelegynae</taxon>
        <taxon>Araneoidea</taxon>
        <taxon>Araneidae</taxon>
        <taxon>Araneus</taxon>
    </lineage>
</organism>
<accession>A0A4Y2URT8</accession>
<dbReference type="EMBL" id="BGPR01039623">
    <property type="protein sequence ID" value="GBO15618.1"/>
    <property type="molecule type" value="Genomic_DNA"/>
</dbReference>
<proteinExistence type="predicted"/>
<name>A0A4Y2URT8_ARAVE</name>